<accession>A0ABQ5VE22</accession>
<evidence type="ECO:0000313" key="3">
    <source>
        <dbReference type="EMBL" id="GLQ25758.1"/>
    </source>
</evidence>
<name>A0ABQ5VE22_9RHOB</name>
<feature type="compositionally biased region" description="Basic and acidic residues" evidence="1">
    <location>
        <begin position="144"/>
        <end position="160"/>
    </location>
</feature>
<sequence>MVEFFKELTDAANARIRSPFIGSIAIVFLTLNWKALAILLFSNGSIELRILTFDGMTTLRSLVFAPAVLGIAIALILPWSKLLGAWIAKRPSGVLRRLQHDESQQFRIYQLNGDAAEAEARARYEEATERAKIEAAKRLEDAREIKPELEEELKEDREQKTNGTMPSPNLQQIWELELLEMAAKSEDGRIWLVESGGIAINPESKTGLTDWSNSHEDKKLLFDVMKDMQNELLFEFHPAEFKDQADSFEITTAGYTYLKEYRD</sequence>
<reference evidence="3" key="2">
    <citation type="submission" date="2023-01" db="EMBL/GenBank/DDBJ databases">
        <title>Draft genome sequence of Sulfitobacter pacificus strain NBRC 109915.</title>
        <authorList>
            <person name="Sun Q."/>
            <person name="Mori K."/>
        </authorList>
    </citation>
    <scope>NUCLEOTIDE SEQUENCE</scope>
    <source>
        <strain evidence="3">NBRC 109915</strain>
    </source>
</reference>
<protein>
    <submittedName>
        <fullName evidence="3">Uncharacterized protein</fullName>
    </submittedName>
</protein>
<dbReference type="EMBL" id="BSNL01000001">
    <property type="protein sequence ID" value="GLQ25758.1"/>
    <property type="molecule type" value="Genomic_DNA"/>
</dbReference>
<keyword evidence="2" id="KW-1133">Transmembrane helix</keyword>
<proteinExistence type="predicted"/>
<feature type="transmembrane region" description="Helical" evidence="2">
    <location>
        <begin position="20"/>
        <end position="42"/>
    </location>
</feature>
<evidence type="ECO:0000313" key="4">
    <source>
        <dbReference type="Proteomes" id="UP001161388"/>
    </source>
</evidence>
<keyword evidence="2" id="KW-0812">Transmembrane</keyword>
<dbReference type="Proteomes" id="UP001161388">
    <property type="component" value="Unassembled WGS sequence"/>
</dbReference>
<evidence type="ECO:0000256" key="1">
    <source>
        <dbReference type="SAM" id="MobiDB-lite"/>
    </source>
</evidence>
<evidence type="ECO:0000256" key="2">
    <source>
        <dbReference type="SAM" id="Phobius"/>
    </source>
</evidence>
<keyword evidence="4" id="KW-1185">Reference proteome</keyword>
<comment type="caution">
    <text evidence="3">The sequence shown here is derived from an EMBL/GenBank/DDBJ whole genome shotgun (WGS) entry which is preliminary data.</text>
</comment>
<reference evidence="3" key="1">
    <citation type="journal article" date="2014" name="Int. J. Syst. Evol. Microbiol.">
        <title>Complete genome of a new Firmicutes species belonging to the dominant human colonic microbiota ('Ruminococcus bicirculans') reveals two chromosomes and a selective capacity to utilize plant glucans.</title>
        <authorList>
            <consortium name="NISC Comparative Sequencing Program"/>
            <person name="Wegmann U."/>
            <person name="Louis P."/>
            <person name="Goesmann A."/>
            <person name="Henrissat B."/>
            <person name="Duncan S.H."/>
            <person name="Flint H.J."/>
        </authorList>
    </citation>
    <scope>NUCLEOTIDE SEQUENCE</scope>
    <source>
        <strain evidence="3">NBRC 109915</strain>
    </source>
</reference>
<gene>
    <name evidence="3" type="ORF">GCM10007927_05610</name>
</gene>
<organism evidence="3 4">
    <name type="scientific">Sulfitobacter pacificus</name>
    <dbReference type="NCBI Taxonomy" id="1499314"/>
    <lineage>
        <taxon>Bacteria</taxon>
        <taxon>Pseudomonadati</taxon>
        <taxon>Pseudomonadota</taxon>
        <taxon>Alphaproteobacteria</taxon>
        <taxon>Rhodobacterales</taxon>
        <taxon>Roseobacteraceae</taxon>
        <taxon>Sulfitobacter</taxon>
    </lineage>
</organism>
<feature type="region of interest" description="Disordered" evidence="1">
    <location>
        <begin position="144"/>
        <end position="167"/>
    </location>
</feature>
<feature type="transmembrane region" description="Helical" evidence="2">
    <location>
        <begin position="62"/>
        <end position="88"/>
    </location>
</feature>
<dbReference type="RefSeq" id="WP_284370344.1">
    <property type="nucleotide sequence ID" value="NZ_BSNL01000001.1"/>
</dbReference>
<keyword evidence="2" id="KW-0472">Membrane</keyword>